<feature type="region of interest" description="Disordered" evidence="9">
    <location>
        <begin position="579"/>
        <end position="648"/>
    </location>
</feature>
<feature type="transmembrane region" description="Helical" evidence="10">
    <location>
        <begin position="470"/>
        <end position="491"/>
    </location>
</feature>
<evidence type="ECO:0000256" key="3">
    <source>
        <dbReference type="ARBA" id="ARBA00009561"/>
    </source>
</evidence>
<comment type="similarity">
    <text evidence="3">Belongs to the OST3/OST6 family.</text>
</comment>
<evidence type="ECO:0000256" key="8">
    <source>
        <dbReference type="ARBA" id="ARBA00023136"/>
    </source>
</evidence>
<keyword evidence="4 10" id="KW-0812">Transmembrane</keyword>
<evidence type="ECO:0000256" key="4">
    <source>
        <dbReference type="ARBA" id="ARBA00022692"/>
    </source>
</evidence>
<evidence type="ECO:0000256" key="10">
    <source>
        <dbReference type="SAM" id="Phobius"/>
    </source>
</evidence>
<gene>
    <name evidence="11" type="ORF">TGP89_295090</name>
</gene>
<dbReference type="GO" id="GO:0018279">
    <property type="term" value="P:protein N-linked glycosylation via asparagine"/>
    <property type="evidence" value="ECO:0007669"/>
    <property type="project" value="TreeGrafter"/>
</dbReference>
<dbReference type="GO" id="GO:0008250">
    <property type="term" value="C:oligosaccharyltransferase complex"/>
    <property type="evidence" value="ECO:0007669"/>
    <property type="project" value="TreeGrafter"/>
</dbReference>
<organism evidence="11 12">
    <name type="scientific">Toxoplasma gondii p89</name>
    <dbReference type="NCBI Taxonomy" id="943119"/>
    <lineage>
        <taxon>Eukaryota</taxon>
        <taxon>Sar</taxon>
        <taxon>Alveolata</taxon>
        <taxon>Apicomplexa</taxon>
        <taxon>Conoidasida</taxon>
        <taxon>Coccidia</taxon>
        <taxon>Eucoccidiorida</taxon>
        <taxon>Eimeriorina</taxon>
        <taxon>Sarcocystidae</taxon>
        <taxon>Toxoplasma</taxon>
    </lineage>
</organism>
<sequence length="735" mass="80426">MKGASRYACSRLRRGSEGWSPTGSDRREKGGATFERRPFACLETCGKRLRRNHDSKKRRFPSRTCSASAVILNRSSGFIGSFSGNTSVSMAESPLHSSTHLGRYRHTTSFFSRVRPMDHSSASPCRVLASSLLLLTSRLTSEWTGSLCCCRLLSCGSLASRSFAFLCLVLYLADLFLGVPAAAPHVYPGIAASSAPDAPVSSSSASLQRLEELLLRAQASPSFLVSLDEEAYNALLLSSLPTVSADGGWRRRRAVRAAALFRRQIPHRPYHVFVLYSLVGDSERHARCNECRDALDAFTRVSEAYWSAGAPVATQSQKKSANSAFPPPSVAPVVFAVVDVARLNQTPALHALPSLPAVAHIPPSLLPGEEVTEDEEEEDDFNPEDQWAKMTANAPLPFPRDEVLVLQRAINDAGVKKNMLEWVNMKAKRNVTIPTTVWMDAKFLCLILAFLCSLLFLGRRLLQLLPQYPWLLSGGACFVYWLSTSGLVFSVHNRVPLFAVHPETQQKIFVTPNSRGQYFLEGFVMSACVTACGLAAAFLVFLPSSFFPTRQELAGEAGTPDCETGKKGSVQALARPPRLCPIDEEDSGNRSTSFDVELEAGESHGRGDVSSGTLREASCSGEQNSSGVCGARKSKDTRNGGKAVSDGERHGTDEAILHWIDAEHSLNRDQGEGLNLWATRVCMLICLLMTAFAFVASASLVFQVYRQKAPWYTVPFFPPPEYKRGPMRADRGNEL</sequence>
<dbReference type="OrthoDB" id="333581at2759"/>
<feature type="transmembrane region" description="Helical" evidence="10">
    <location>
        <begin position="523"/>
        <end position="542"/>
    </location>
</feature>
<feature type="transmembrane region" description="Helical" evidence="10">
    <location>
        <begin position="437"/>
        <end position="458"/>
    </location>
</feature>
<accession>A0A086JSZ6</accession>
<evidence type="ECO:0000313" key="11">
    <source>
        <dbReference type="EMBL" id="KFG35264.1"/>
    </source>
</evidence>
<evidence type="ECO:0000256" key="7">
    <source>
        <dbReference type="ARBA" id="ARBA00022989"/>
    </source>
</evidence>
<comment type="subcellular location">
    <subcellularLocation>
        <location evidence="2">Endoplasmic reticulum membrane</location>
        <topology evidence="2">Multi-pass membrane protein</topology>
    </subcellularLocation>
</comment>
<reference evidence="11 12" key="1">
    <citation type="submission" date="2014-03" db="EMBL/GenBank/DDBJ databases">
        <authorList>
            <person name="Sibley D."/>
            <person name="Venepally P."/>
            <person name="Karamycheva S."/>
            <person name="Hadjithomas M."/>
            <person name="Khan A."/>
            <person name="Brunk B."/>
            <person name="Roos D."/>
            <person name="Caler E."/>
            <person name="Lorenzi H."/>
        </authorList>
    </citation>
    <scope>NUCLEOTIDE SEQUENCE [LARGE SCALE GENOMIC DNA]</scope>
    <source>
        <strain evidence="12">p89</strain>
    </source>
</reference>
<comment type="caution">
    <text evidence="11">The sequence shown here is derived from an EMBL/GenBank/DDBJ whole genome shotgun (WGS) entry which is preliminary data.</text>
</comment>
<evidence type="ECO:0000256" key="1">
    <source>
        <dbReference type="ARBA" id="ARBA00002791"/>
    </source>
</evidence>
<evidence type="ECO:0000256" key="9">
    <source>
        <dbReference type="SAM" id="MobiDB-lite"/>
    </source>
</evidence>
<dbReference type="InterPro" id="IPR021149">
    <property type="entry name" value="OligosaccharylTrfase_OST3/OST6"/>
</dbReference>
<keyword evidence="7 10" id="KW-1133">Transmembrane helix</keyword>
<dbReference type="Proteomes" id="UP000028828">
    <property type="component" value="Unassembled WGS sequence"/>
</dbReference>
<feature type="transmembrane region" description="Helical" evidence="10">
    <location>
        <begin position="681"/>
        <end position="705"/>
    </location>
</feature>
<dbReference type="VEuPathDB" id="ToxoDB:TGP89_295090"/>
<proteinExistence type="inferred from homology"/>
<evidence type="ECO:0000313" key="12">
    <source>
        <dbReference type="Proteomes" id="UP000028828"/>
    </source>
</evidence>
<dbReference type="EMBL" id="AEYI02001610">
    <property type="protein sequence ID" value="KFG35264.1"/>
    <property type="molecule type" value="Genomic_DNA"/>
</dbReference>
<name>A0A086JSZ6_TOXGO</name>
<keyword evidence="6" id="KW-0256">Endoplasmic reticulum</keyword>
<feature type="compositionally biased region" description="Basic and acidic residues" evidence="9">
    <location>
        <begin position="633"/>
        <end position="648"/>
    </location>
</feature>
<dbReference type="PANTHER" id="PTHR12692">
    <property type="entry name" value="DOLICHYL-DIPHOSPHOOLIGOSACCHARIDE--PROTEIN GLYCOSYLTRANSFERASE-RELATED"/>
    <property type="match status" value="1"/>
</dbReference>
<keyword evidence="8 10" id="KW-0472">Membrane</keyword>
<dbReference type="PANTHER" id="PTHR12692:SF0">
    <property type="entry name" value="GH11935P"/>
    <property type="match status" value="1"/>
</dbReference>
<evidence type="ECO:0000256" key="2">
    <source>
        <dbReference type="ARBA" id="ARBA00004477"/>
    </source>
</evidence>
<protein>
    <submittedName>
        <fullName evidence="11">OST3/OST6 family protein</fullName>
    </submittedName>
</protein>
<dbReference type="AlphaFoldDB" id="A0A086JSZ6"/>
<dbReference type="Pfam" id="PF04756">
    <property type="entry name" value="OST3_OST6"/>
    <property type="match status" value="1"/>
</dbReference>
<evidence type="ECO:0000256" key="6">
    <source>
        <dbReference type="ARBA" id="ARBA00022824"/>
    </source>
</evidence>
<comment type="function">
    <text evidence="1">Subunit of the oligosaccharyl transferase (OST) complex that catalyzes the initial transfer of a defined glycan (Glc(3)Man(9)GlcNAc(2) in eukaryotes) from the lipid carrier dolichol-pyrophosphate to an asparagine residue within an Asn-X-Ser/Thr consensus motif in nascent polypeptide chains, the first step in protein N-glycosylation. N-glycosylation occurs cotranslationally and the complex associates with the Sec61 complex at the channel-forming translocon complex that mediates protein translocation across the endoplasmic reticulum (ER). All subunits are required for a maximal enzyme activity.</text>
</comment>
<keyword evidence="5" id="KW-0732">Signal</keyword>
<evidence type="ECO:0000256" key="5">
    <source>
        <dbReference type="ARBA" id="ARBA00022729"/>
    </source>
</evidence>
<feature type="region of interest" description="Disordered" evidence="9">
    <location>
        <begin position="1"/>
        <end position="31"/>
    </location>
</feature>